<dbReference type="SUPFAM" id="SSF51735">
    <property type="entry name" value="NAD(P)-binding Rossmann-fold domains"/>
    <property type="match status" value="1"/>
</dbReference>
<feature type="domain" description="NAD-dependent epimerase/dehydratase" evidence="1">
    <location>
        <begin position="4"/>
        <end position="84"/>
    </location>
</feature>
<dbReference type="OrthoDB" id="10000533at2759"/>
<dbReference type="PANTHER" id="PTHR48079">
    <property type="entry name" value="PROTEIN YEEZ"/>
    <property type="match status" value="1"/>
</dbReference>
<proteinExistence type="predicted"/>
<evidence type="ECO:0000313" key="3">
    <source>
        <dbReference type="Proteomes" id="UP000324767"/>
    </source>
</evidence>
<sequence>MSKVLVLGATGYLGQTLCLNLLRSGNHTVYGLARSEAKARSLAAQEIIPVIGSVTDSEAYLDLIRHKHIDVVVDCSGAAQGSVQVLQDVVSAGNARLEKYGPGSKGSKLGFVYTSGSWVHGSSYDPVNDLEPLGEGIIAVDPPRLVAWRLQLEKDILAATDVLDVVIVRPALLYGREHGIWSMFFGPIVAAAKSGADHVRLPIHELSLPGLCHVDDAASGLQVAVEKVALISGTGVYPVFDLVTSVESMRIIFGAAASVLGFKGKVELVGAGEDDIFSEAMQTSFNGSSGRAKQILGWEPKRIGFAVNMQVYAPAFVAAQEQQEPAAGNSV</sequence>
<dbReference type="GO" id="GO:0004029">
    <property type="term" value="F:aldehyde dehydrogenase (NAD+) activity"/>
    <property type="evidence" value="ECO:0007669"/>
    <property type="project" value="TreeGrafter"/>
</dbReference>
<protein>
    <recommendedName>
        <fullName evidence="1">NAD-dependent epimerase/dehydratase domain-containing protein</fullName>
    </recommendedName>
</protein>
<dbReference type="InterPro" id="IPR051783">
    <property type="entry name" value="NAD(P)-dependent_oxidoreduct"/>
</dbReference>
<dbReference type="Pfam" id="PF01370">
    <property type="entry name" value="Epimerase"/>
    <property type="match status" value="1"/>
</dbReference>
<comment type="caution">
    <text evidence="2">The sequence shown here is derived from an EMBL/GenBank/DDBJ whole genome shotgun (WGS) entry which is preliminary data.</text>
</comment>
<evidence type="ECO:0000313" key="2">
    <source>
        <dbReference type="EMBL" id="KAA6416125.1"/>
    </source>
</evidence>
<dbReference type="PANTHER" id="PTHR48079:SF3">
    <property type="entry name" value="NAD-DEPENDENT EPIMERASE_DEHYDRATASE DOMAIN-CONTAINING PROTEIN"/>
    <property type="match status" value="1"/>
</dbReference>
<dbReference type="GO" id="GO:0005737">
    <property type="term" value="C:cytoplasm"/>
    <property type="evidence" value="ECO:0007669"/>
    <property type="project" value="TreeGrafter"/>
</dbReference>
<dbReference type="Proteomes" id="UP000324767">
    <property type="component" value="Unassembled WGS sequence"/>
</dbReference>
<reference evidence="2 3" key="1">
    <citation type="submission" date="2019-09" db="EMBL/GenBank/DDBJ databases">
        <title>The hologenome of the rock-dwelling lichen Lasallia pustulata.</title>
        <authorList>
            <person name="Greshake Tzovaras B."/>
            <person name="Segers F."/>
            <person name="Bicker A."/>
            <person name="Dal Grande F."/>
            <person name="Otte J."/>
            <person name="Hankeln T."/>
            <person name="Schmitt I."/>
            <person name="Ebersberger I."/>
        </authorList>
    </citation>
    <scope>NUCLEOTIDE SEQUENCE [LARGE SCALE GENOMIC DNA]</scope>
    <source>
        <strain evidence="2">A1-1</strain>
    </source>
</reference>
<name>A0A5M8Q4I9_9LECA</name>
<dbReference type="InterPro" id="IPR001509">
    <property type="entry name" value="Epimerase_deHydtase"/>
</dbReference>
<organism evidence="2 3">
    <name type="scientific">Lasallia pustulata</name>
    <dbReference type="NCBI Taxonomy" id="136370"/>
    <lineage>
        <taxon>Eukaryota</taxon>
        <taxon>Fungi</taxon>
        <taxon>Dikarya</taxon>
        <taxon>Ascomycota</taxon>
        <taxon>Pezizomycotina</taxon>
        <taxon>Lecanoromycetes</taxon>
        <taxon>OSLEUM clade</taxon>
        <taxon>Umbilicariomycetidae</taxon>
        <taxon>Umbilicariales</taxon>
        <taxon>Umbilicariaceae</taxon>
        <taxon>Lasallia</taxon>
    </lineage>
</organism>
<dbReference type="EMBL" id="VXIT01000001">
    <property type="protein sequence ID" value="KAA6416125.1"/>
    <property type="molecule type" value="Genomic_DNA"/>
</dbReference>
<gene>
    <name evidence="2" type="ORF">FRX48_00844</name>
</gene>
<accession>A0A5M8Q4I9</accession>
<dbReference type="InterPro" id="IPR036291">
    <property type="entry name" value="NAD(P)-bd_dom_sf"/>
</dbReference>
<dbReference type="AlphaFoldDB" id="A0A5M8Q4I9"/>
<dbReference type="Gene3D" id="3.40.50.720">
    <property type="entry name" value="NAD(P)-binding Rossmann-like Domain"/>
    <property type="match status" value="1"/>
</dbReference>
<evidence type="ECO:0000259" key="1">
    <source>
        <dbReference type="Pfam" id="PF01370"/>
    </source>
</evidence>